<reference evidence="1 2" key="1">
    <citation type="journal article" date="2023" name="Sci. Data">
        <title>Genome assembly of the Korean intertidal mud-creeper Batillaria attramentaria.</title>
        <authorList>
            <person name="Patra A.K."/>
            <person name="Ho P.T."/>
            <person name="Jun S."/>
            <person name="Lee S.J."/>
            <person name="Kim Y."/>
            <person name="Won Y.J."/>
        </authorList>
    </citation>
    <scope>NUCLEOTIDE SEQUENCE [LARGE SCALE GENOMIC DNA]</scope>
    <source>
        <strain evidence="1">Wonlab-2016</strain>
    </source>
</reference>
<name>A0ABD0L461_9CAEN</name>
<sequence length="84" mass="9328">MWSLVSVVARAKGRPPKQSRSKALRGVTTGIWGLYKVNVKVKALNMSTECLPSSSHMNPYVSKAHTSCKIQWGKPDLDSIHDYV</sequence>
<dbReference type="EMBL" id="JACVVK020000087">
    <property type="protein sequence ID" value="KAK7494071.1"/>
    <property type="molecule type" value="Genomic_DNA"/>
</dbReference>
<evidence type="ECO:0000313" key="2">
    <source>
        <dbReference type="Proteomes" id="UP001519460"/>
    </source>
</evidence>
<accession>A0ABD0L461</accession>
<evidence type="ECO:0000313" key="1">
    <source>
        <dbReference type="EMBL" id="KAK7494071.1"/>
    </source>
</evidence>
<dbReference type="Proteomes" id="UP001519460">
    <property type="component" value="Unassembled WGS sequence"/>
</dbReference>
<comment type="caution">
    <text evidence="1">The sequence shown here is derived from an EMBL/GenBank/DDBJ whole genome shotgun (WGS) entry which is preliminary data.</text>
</comment>
<organism evidence="1 2">
    <name type="scientific">Batillaria attramentaria</name>
    <dbReference type="NCBI Taxonomy" id="370345"/>
    <lineage>
        <taxon>Eukaryota</taxon>
        <taxon>Metazoa</taxon>
        <taxon>Spiralia</taxon>
        <taxon>Lophotrochozoa</taxon>
        <taxon>Mollusca</taxon>
        <taxon>Gastropoda</taxon>
        <taxon>Caenogastropoda</taxon>
        <taxon>Sorbeoconcha</taxon>
        <taxon>Cerithioidea</taxon>
        <taxon>Batillariidae</taxon>
        <taxon>Batillaria</taxon>
    </lineage>
</organism>
<dbReference type="AlphaFoldDB" id="A0ABD0L461"/>
<proteinExistence type="predicted"/>
<protein>
    <submittedName>
        <fullName evidence="1">Uncharacterized protein</fullName>
    </submittedName>
</protein>
<gene>
    <name evidence="1" type="ORF">BaRGS_00014729</name>
</gene>
<keyword evidence="2" id="KW-1185">Reference proteome</keyword>